<organism evidence="9 10">
    <name type="scientific">Chrysophaeum taylorii</name>
    <dbReference type="NCBI Taxonomy" id="2483200"/>
    <lineage>
        <taxon>Eukaryota</taxon>
        <taxon>Sar</taxon>
        <taxon>Stramenopiles</taxon>
        <taxon>Ochrophyta</taxon>
        <taxon>Pelagophyceae</taxon>
        <taxon>Pelagomonadales</taxon>
        <taxon>Pelagomonadaceae</taxon>
        <taxon>Chrysophaeum</taxon>
    </lineage>
</organism>
<dbReference type="PANTHER" id="PTHR10774:SF190">
    <property type="entry name" value="C2 CALCIUM_LIPID-BINDING ENDONUCLEASE_EXONUCLEASE_PHOSPHATASE-RELATED"/>
    <property type="match status" value="1"/>
</dbReference>
<comment type="subcellular location">
    <subcellularLocation>
        <location evidence="1">Membrane</location>
    </subcellularLocation>
</comment>
<keyword evidence="3" id="KW-0445">Lipid transport</keyword>
<evidence type="ECO:0000259" key="7">
    <source>
        <dbReference type="PROSITE" id="PS50004"/>
    </source>
</evidence>
<reference evidence="9" key="1">
    <citation type="submission" date="2023-01" db="EMBL/GenBank/DDBJ databases">
        <title>Metagenome sequencing of chrysophaentin producing Chrysophaeum taylorii.</title>
        <authorList>
            <person name="Davison J."/>
            <person name="Bewley C."/>
        </authorList>
    </citation>
    <scope>NUCLEOTIDE SEQUENCE</scope>
    <source>
        <strain evidence="9">NIES-1699</strain>
    </source>
</reference>
<evidence type="ECO:0000313" key="10">
    <source>
        <dbReference type="Proteomes" id="UP001230188"/>
    </source>
</evidence>
<evidence type="ECO:0000256" key="4">
    <source>
        <dbReference type="ARBA" id="ARBA00023121"/>
    </source>
</evidence>
<evidence type="ECO:0000256" key="1">
    <source>
        <dbReference type="ARBA" id="ARBA00004370"/>
    </source>
</evidence>
<evidence type="ECO:0000313" key="9">
    <source>
        <dbReference type="EMBL" id="KAJ8609241.1"/>
    </source>
</evidence>
<keyword evidence="2" id="KW-0813">Transport</keyword>
<dbReference type="GO" id="GO:0008289">
    <property type="term" value="F:lipid binding"/>
    <property type="evidence" value="ECO:0007669"/>
    <property type="project" value="UniProtKB-KW"/>
</dbReference>
<dbReference type="PROSITE" id="PS51847">
    <property type="entry name" value="SMP"/>
    <property type="match status" value="1"/>
</dbReference>
<keyword evidence="4" id="KW-0446">Lipid-binding</keyword>
<dbReference type="Proteomes" id="UP001230188">
    <property type="component" value="Unassembled WGS sequence"/>
</dbReference>
<dbReference type="InterPro" id="IPR031468">
    <property type="entry name" value="SMP_LBD"/>
</dbReference>
<feature type="transmembrane region" description="Helical" evidence="6">
    <location>
        <begin position="558"/>
        <end position="579"/>
    </location>
</feature>
<accession>A0AAD7XPU5</accession>
<keyword evidence="10" id="KW-1185">Reference proteome</keyword>
<feature type="domain" description="C2" evidence="7">
    <location>
        <begin position="344"/>
        <end position="467"/>
    </location>
</feature>
<dbReference type="AlphaFoldDB" id="A0AAD7XPU5"/>
<evidence type="ECO:0000256" key="2">
    <source>
        <dbReference type="ARBA" id="ARBA00022448"/>
    </source>
</evidence>
<keyword evidence="6" id="KW-1133">Transmembrane helix</keyword>
<dbReference type="GO" id="GO:0006869">
    <property type="term" value="P:lipid transport"/>
    <property type="evidence" value="ECO:0007669"/>
    <property type="project" value="UniProtKB-KW"/>
</dbReference>
<evidence type="ECO:0008006" key="11">
    <source>
        <dbReference type="Google" id="ProtNLM"/>
    </source>
</evidence>
<proteinExistence type="predicted"/>
<keyword evidence="6" id="KW-0812">Transmembrane</keyword>
<dbReference type="InterPro" id="IPR045050">
    <property type="entry name" value="Synaptotagmin_plant"/>
</dbReference>
<evidence type="ECO:0000256" key="3">
    <source>
        <dbReference type="ARBA" id="ARBA00023055"/>
    </source>
</evidence>
<dbReference type="CDD" id="cd00030">
    <property type="entry name" value="C2"/>
    <property type="match status" value="1"/>
</dbReference>
<dbReference type="InterPro" id="IPR035892">
    <property type="entry name" value="C2_domain_sf"/>
</dbReference>
<feature type="domain" description="SMP-LTD" evidence="8">
    <location>
        <begin position="152"/>
        <end position="341"/>
    </location>
</feature>
<dbReference type="SUPFAM" id="SSF49562">
    <property type="entry name" value="C2 domain (Calcium/lipid-binding domain, CaLB)"/>
    <property type="match status" value="1"/>
</dbReference>
<gene>
    <name evidence="9" type="ORF">CTAYLR_008054</name>
</gene>
<evidence type="ECO:0000256" key="6">
    <source>
        <dbReference type="SAM" id="Phobius"/>
    </source>
</evidence>
<dbReference type="EMBL" id="JAQMWT010000145">
    <property type="protein sequence ID" value="KAJ8609241.1"/>
    <property type="molecule type" value="Genomic_DNA"/>
</dbReference>
<dbReference type="GO" id="GO:0016020">
    <property type="term" value="C:membrane"/>
    <property type="evidence" value="ECO:0007669"/>
    <property type="project" value="UniProtKB-SubCell"/>
</dbReference>
<sequence length="616" mass="66811">MIRLFEAPSEKTRGLVVHYDADGIQPVYREFEEASEARTAFWRLAEFRARLRAKGLERSGRLEAGEAMILYTRWREDTWVREQQVGSGVALVTLGRWVELRTLRQFERPIAKLGAFFFGCLARGILYILVQRFEPRLQQPRKSGLLARLANAILKWMWPALRVTINDVVNATVPTIVNGAIAKLAKKPIDKITSMDLDVGAYAPEITSFVVSPSFAGNDFVDVDVGVRFRGDGARLGIDVNVGGDDLPDATGEVKRCEVDGALRIKLGPLITPLPCVEFVAVGLSAKPRLHLDTHFRLHDAVTQLPLGVSLDAIDRFVNRLIENVLENLLCWPRRVKVPIARLLLGHDYAPVAEDEAPSAPIGTLRVEVLRCTDLINNDVGGLSDPYVVCKVGQQEERTVALGDTCDPQWPNPRTFVFDVHESSQLCAVSVYDSEADNFGAFNDALLGRATFRLADTIDDAAVVASPPTTASQGTTTGLSVTSRSAAAVKTPPDEIRLALDTSVYDGKLKTFGRGGAASHHHQSAVYLLAKFTPHKVSPHATKRSATNANNIADQPRGLAPVGVALAVVLALAVLLDLLAGPTIRAVTTLVANATLLGVSLLAFLLALLLVLGALV</sequence>
<evidence type="ECO:0000259" key="8">
    <source>
        <dbReference type="PROSITE" id="PS51847"/>
    </source>
</evidence>
<dbReference type="PROSITE" id="PS50004">
    <property type="entry name" value="C2"/>
    <property type="match status" value="1"/>
</dbReference>
<dbReference type="Pfam" id="PF00168">
    <property type="entry name" value="C2"/>
    <property type="match status" value="1"/>
</dbReference>
<dbReference type="InterPro" id="IPR000008">
    <property type="entry name" value="C2_dom"/>
</dbReference>
<dbReference type="Gene3D" id="2.60.40.150">
    <property type="entry name" value="C2 domain"/>
    <property type="match status" value="1"/>
</dbReference>
<keyword evidence="5 6" id="KW-0472">Membrane</keyword>
<feature type="transmembrane region" description="Helical" evidence="6">
    <location>
        <begin position="591"/>
        <end position="615"/>
    </location>
</feature>
<comment type="caution">
    <text evidence="9">The sequence shown here is derived from an EMBL/GenBank/DDBJ whole genome shotgun (WGS) entry which is preliminary data.</text>
</comment>
<dbReference type="GO" id="GO:0005783">
    <property type="term" value="C:endoplasmic reticulum"/>
    <property type="evidence" value="ECO:0007669"/>
    <property type="project" value="TreeGrafter"/>
</dbReference>
<protein>
    <recommendedName>
        <fullName evidence="11">C2 domain-containing protein</fullName>
    </recommendedName>
</protein>
<dbReference type="PANTHER" id="PTHR10774">
    <property type="entry name" value="EXTENDED SYNAPTOTAGMIN-RELATED"/>
    <property type="match status" value="1"/>
</dbReference>
<evidence type="ECO:0000256" key="5">
    <source>
        <dbReference type="ARBA" id="ARBA00023136"/>
    </source>
</evidence>
<name>A0AAD7XPU5_9STRA</name>
<dbReference type="SMART" id="SM00239">
    <property type="entry name" value="C2"/>
    <property type="match status" value="1"/>
</dbReference>